<comment type="caution">
    <text evidence="2">The sequence shown here is derived from an EMBL/GenBank/DDBJ whole genome shotgun (WGS) entry which is preliminary data.</text>
</comment>
<proteinExistence type="predicted"/>
<dbReference type="EMBL" id="JACCJC010000005">
    <property type="protein sequence ID" value="KAF6239875.1"/>
    <property type="molecule type" value="Genomic_DNA"/>
</dbReference>
<gene>
    <name evidence="2" type="ORF">HO173_002422</name>
</gene>
<dbReference type="GeneID" id="59284095"/>
<evidence type="ECO:0000313" key="2">
    <source>
        <dbReference type="EMBL" id="KAF6239875.1"/>
    </source>
</evidence>
<protein>
    <submittedName>
        <fullName evidence="2">Uncharacterized protein</fullName>
    </submittedName>
</protein>
<feature type="region of interest" description="Disordered" evidence="1">
    <location>
        <begin position="231"/>
        <end position="279"/>
    </location>
</feature>
<evidence type="ECO:0000256" key="1">
    <source>
        <dbReference type="SAM" id="MobiDB-lite"/>
    </source>
</evidence>
<name>A0A8H6G3S9_9LECA</name>
<dbReference type="RefSeq" id="XP_037169150.1">
    <property type="nucleotide sequence ID" value="XM_037304355.1"/>
</dbReference>
<reference evidence="2 3" key="1">
    <citation type="journal article" date="2020" name="Genomics">
        <title>Complete, high-quality genomes from long-read metagenomic sequencing of two wolf lichen thalli reveals enigmatic genome architecture.</title>
        <authorList>
            <person name="McKenzie S.K."/>
            <person name="Walston R.F."/>
            <person name="Allen J.L."/>
        </authorList>
    </citation>
    <scope>NUCLEOTIDE SEQUENCE [LARGE SCALE GENOMIC DNA]</scope>
    <source>
        <strain evidence="2">WasteWater2</strain>
    </source>
</reference>
<feature type="compositionally biased region" description="Basic and acidic residues" evidence="1">
    <location>
        <begin position="264"/>
        <end position="279"/>
    </location>
</feature>
<keyword evidence="3" id="KW-1185">Reference proteome</keyword>
<sequence length="279" mass="31212">MDGAIWEDYFGLASKDRRRSVASGFNGRSIGLVLGAEFGLDAYAGFRRHRAHRYRVDMDHQYLLSPHVDASPSPVSDVPSPVSDVSPLEPKHKAIIIFFKYFVDVATTKASTSTAEIERLLPESSAAASEFLKRLYNVEVRASSIDTYWRQAKENAVERNITWDENAVAQIISSQVKDDDTFDEVNSFLQHHAGDERLSETTEWIISKAWQALSDPQGNVPLRTYWKEINRGRRGPPSIPDPPLEQVSDESPTPLVIPSSLLQRDADRALENGRSGDAD</sequence>
<dbReference type="AlphaFoldDB" id="A0A8H6G3S9"/>
<evidence type="ECO:0000313" key="3">
    <source>
        <dbReference type="Proteomes" id="UP000578531"/>
    </source>
</evidence>
<dbReference type="OrthoDB" id="10446480at2759"/>
<organism evidence="2 3">
    <name type="scientific">Letharia columbiana</name>
    <dbReference type="NCBI Taxonomy" id="112416"/>
    <lineage>
        <taxon>Eukaryota</taxon>
        <taxon>Fungi</taxon>
        <taxon>Dikarya</taxon>
        <taxon>Ascomycota</taxon>
        <taxon>Pezizomycotina</taxon>
        <taxon>Lecanoromycetes</taxon>
        <taxon>OSLEUM clade</taxon>
        <taxon>Lecanoromycetidae</taxon>
        <taxon>Lecanorales</taxon>
        <taxon>Lecanorineae</taxon>
        <taxon>Parmeliaceae</taxon>
        <taxon>Letharia</taxon>
    </lineage>
</organism>
<accession>A0A8H6G3S9</accession>
<dbReference type="Proteomes" id="UP000578531">
    <property type="component" value="Unassembled WGS sequence"/>
</dbReference>